<evidence type="ECO:0000259" key="1">
    <source>
        <dbReference type="Pfam" id="PF16571"/>
    </source>
</evidence>
<evidence type="ECO:0000313" key="2">
    <source>
        <dbReference type="EMBL" id="GAA3101691.1"/>
    </source>
</evidence>
<dbReference type="Pfam" id="PF16571">
    <property type="entry name" value="FBP_C"/>
    <property type="match status" value="1"/>
</dbReference>
<sequence length="179" mass="19334">MAVDKFRIMEPIGEKEIRAAFVNCSKGEARRLTLPAGFPETPWSDLDFLGWRDPKAPDRGYIVTERDGEYVGIALRASTGARRSLLKSSICSVCVTPQSGSGITLLVAPLSGPAGRQGNSVGIYICADLACSLYVRGKKTTALARRFEESLTLEEQNARTVANLHGFLDKVLEGSRSAA</sequence>
<comment type="caution">
    <text evidence="2">The sequence shown here is derived from an EMBL/GenBank/DDBJ whole genome shotgun (WGS) entry which is preliminary data.</text>
</comment>
<dbReference type="Proteomes" id="UP001501637">
    <property type="component" value="Unassembled WGS sequence"/>
</dbReference>
<reference evidence="3" key="1">
    <citation type="journal article" date="2019" name="Int. J. Syst. Evol. Microbiol.">
        <title>The Global Catalogue of Microorganisms (GCM) 10K type strain sequencing project: providing services to taxonomists for standard genome sequencing and annotation.</title>
        <authorList>
            <consortium name="The Broad Institute Genomics Platform"/>
            <consortium name="The Broad Institute Genome Sequencing Center for Infectious Disease"/>
            <person name="Wu L."/>
            <person name="Ma J."/>
        </authorList>
    </citation>
    <scope>NUCLEOTIDE SEQUENCE [LARGE SCALE GENOMIC DNA]</scope>
    <source>
        <strain evidence="3">JCM 9092</strain>
    </source>
</reference>
<organism evidence="2 3">
    <name type="scientific">Streptomyces rectiviolaceus</name>
    <dbReference type="NCBI Taxonomy" id="332591"/>
    <lineage>
        <taxon>Bacteria</taxon>
        <taxon>Bacillati</taxon>
        <taxon>Actinomycetota</taxon>
        <taxon>Actinomycetes</taxon>
        <taxon>Kitasatosporales</taxon>
        <taxon>Streptomycetaceae</taxon>
        <taxon>Streptomyces</taxon>
    </lineage>
</organism>
<proteinExistence type="predicted"/>
<feature type="domain" description="Elongation factor G-binding protein C-terminal treble-clef zinc-finger" evidence="1">
    <location>
        <begin position="16"/>
        <end position="171"/>
    </location>
</feature>
<dbReference type="InterPro" id="IPR032330">
    <property type="entry name" value="EF-G-binding_C"/>
</dbReference>
<dbReference type="EMBL" id="BAAAUG010000039">
    <property type="protein sequence ID" value="GAA3101691.1"/>
    <property type="molecule type" value="Genomic_DNA"/>
</dbReference>
<evidence type="ECO:0000313" key="3">
    <source>
        <dbReference type="Proteomes" id="UP001501637"/>
    </source>
</evidence>
<name>A0ABP6MI09_9ACTN</name>
<keyword evidence="3" id="KW-1185">Reference proteome</keyword>
<protein>
    <submittedName>
        <fullName evidence="2">FBP domain-containing protein</fullName>
    </submittedName>
</protein>
<accession>A0ABP6MI09</accession>
<gene>
    <name evidence="2" type="ORF">GCM10010449_26030</name>
</gene>